<dbReference type="InterPro" id="IPR005302">
    <property type="entry name" value="MoCF_Sase_C"/>
</dbReference>
<dbReference type="SUPFAM" id="SSF50800">
    <property type="entry name" value="PK beta-barrel domain-like"/>
    <property type="match status" value="1"/>
</dbReference>
<dbReference type="EMBL" id="QOCW01000003">
    <property type="protein sequence ID" value="RBW70753.1"/>
    <property type="molecule type" value="Genomic_DNA"/>
</dbReference>
<dbReference type="Pfam" id="PF03473">
    <property type="entry name" value="MOSC"/>
    <property type="match status" value="1"/>
</dbReference>
<evidence type="ECO:0000259" key="1">
    <source>
        <dbReference type="PROSITE" id="PS51340"/>
    </source>
</evidence>
<dbReference type="Gene3D" id="2.40.33.20">
    <property type="entry name" value="PK beta-barrel domain-like"/>
    <property type="match status" value="1"/>
</dbReference>
<evidence type="ECO:0000313" key="2">
    <source>
        <dbReference type="EMBL" id="RBW70753.1"/>
    </source>
</evidence>
<proteinExistence type="predicted"/>
<dbReference type="InterPro" id="IPR011037">
    <property type="entry name" value="Pyrv_Knase-like_insert_dom_sf"/>
</dbReference>
<name>A0A366Y2X2_9BACI</name>
<dbReference type="GO" id="GO:0030151">
    <property type="term" value="F:molybdenum ion binding"/>
    <property type="evidence" value="ECO:0007669"/>
    <property type="project" value="InterPro"/>
</dbReference>
<dbReference type="RefSeq" id="WP_113804747.1">
    <property type="nucleotide sequence ID" value="NZ_QOCW01000003.1"/>
</dbReference>
<dbReference type="Proteomes" id="UP000253314">
    <property type="component" value="Unassembled WGS sequence"/>
</dbReference>
<keyword evidence="3" id="KW-1185">Reference proteome</keyword>
<dbReference type="PANTHER" id="PTHR30212:SF4">
    <property type="entry name" value="MOSC DOMAIN-CONTAINING PROTEIN"/>
    <property type="match status" value="1"/>
</dbReference>
<gene>
    <name evidence="2" type="ORF">DS031_04530</name>
</gene>
<feature type="domain" description="MOSC" evidence="1">
    <location>
        <begin position="30"/>
        <end position="164"/>
    </location>
</feature>
<dbReference type="PANTHER" id="PTHR30212">
    <property type="entry name" value="PROTEIN YIIM"/>
    <property type="match status" value="1"/>
</dbReference>
<accession>A0A366Y2X2</accession>
<dbReference type="Pfam" id="PF03475">
    <property type="entry name" value="YiiM_3-alpha"/>
    <property type="match status" value="1"/>
</dbReference>
<comment type="caution">
    <text evidence="2">The sequence shown here is derived from an EMBL/GenBank/DDBJ whole genome shotgun (WGS) entry which is preliminary data.</text>
</comment>
<dbReference type="GO" id="GO:0030170">
    <property type="term" value="F:pyridoxal phosphate binding"/>
    <property type="evidence" value="ECO:0007669"/>
    <property type="project" value="InterPro"/>
</dbReference>
<dbReference type="AlphaFoldDB" id="A0A366Y2X2"/>
<dbReference type="InterPro" id="IPR052353">
    <property type="entry name" value="Benzoxazolinone_Detox_Enz"/>
</dbReference>
<reference evidence="2 3" key="1">
    <citation type="submission" date="2018-07" db="EMBL/GenBank/DDBJ databases">
        <title>Lottiidibacillus patelloidae gen. nov., sp. nov., isolated from the intestinal tract of a marine limpet and the reclassification of B. taeanensis BH030017T, B. algicola KMM 3737T and B. hwajinpoensis SW-72T as genus Lottiidibacillus.</title>
        <authorList>
            <person name="Liu R."/>
            <person name="Huang Z."/>
        </authorList>
    </citation>
    <scope>NUCLEOTIDE SEQUENCE [LARGE SCALE GENOMIC DNA]</scope>
    <source>
        <strain evidence="2 3">BH030017</strain>
    </source>
</reference>
<organism evidence="2 3">
    <name type="scientific">Bacillus taeanensis</name>
    <dbReference type="NCBI Taxonomy" id="273032"/>
    <lineage>
        <taxon>Bacteria</taxon>
        <taxon>Bacillati</taxon>
        <taxon>Bacillota</taxon>
        <taxon>Bacilli</taxon>
        <taxon>Bacillales</taxon>
        <taxon>Bacillaceae</taxon>
        <taxon>Bacillus</taxon>
    </lineage>
</organism>
<dbReference type="GO" id="GO:0003824">
    <property type="term" value="F:catalytic activity"/>
    <property type="evidence" value="ECO:0007669"/>
    <property type="project" value="InterPro"/>
</dbReference>
<protein>
    <submittedName>
        <fullName evidence="2">MOSC domain-containing protein</fullName>
    </submittedName>
</protein>
<sequence length="217" mass="24822">MTLKIKAVNIGKTQKLVYKGKELLTSIYKTPVEKKVYLTAHRLEGDEQADLVHHGGEDKAVCVYPYEHYRYWEENADLPLDYGAFGENLTTFGLLEEKVCIGNIYQLGEAVVQVSQPRQPCYKLAAKHGIDDLALRVQQTGYTGFYFRVLTEGAISQNSVLHLIKKHPKEVTVSFANQIMHHDKQNKDAIKLLLEIDELSSDWKQTFLKRLAKIEKE</sequence>
<dbReference type="InterPro" id="IPR005163">
    <property type="entry name" value="Tri_helical_YiiM-like"/>
</dbReference>
<dbReference type="OrthoDB" id="9786134at2"/>
<dbReference type="PROSITE" id="PS51340">
    <property type="entry name" value="MOSC"/>
    <property type="match status" value="1"/>
</dbReference>
<evidence type="ECO:0000313" key="3">
    <source>
        <dbReference type="Proteomes" id="UP000253314"/>
    </source>
</evidence>